<comment type="caution">
    <text evidence="1">The sequence shown here is derived from an EMBL/GenBank/DDBJ whole genome shotgun (WGS) entry which is preliminary data.</text>
</comment>
<dbReference type="AlphaFoldDB" id="A0A8X6VGV4"/>
<proteinExistence type="predicted"/>
<gene>
    <name evidence="1" type="ORF">TNCV_4935181</name>
</gene>
<organism evidence="1 2">
    <name type="scientific">Trichonephila clavipes</name>
    <name type="common">Golden silk orbweaver</name>
    <name type="synonym">Nephila clavipes</name>
    <dbReference type="NCBI Taxonomy" id="2585209"/>
    <lineage>
        <taxon>Eukaryota</taxon>
        <taxon>Metazoa</taxon>
        <taxon>Ecdysozoa</taxon>
        <taxon>Arthropoda</taxon>
        <taxon>Chelicerata</taxon>
        <taxon>Arachnida</taxon>
        <taxon>Araneae</taxon>
        <taxon>Araneomorphae</taxon>
        <taxon>Entelegynae</taxon>
        <taxon>Araneoidea</taxon>
        <taxon>Nephilidae</taxon>
        <taxon>Trichonephila</taxon>
    </lineage>
</organism>
<dbReference type="Proteomes" id="UP000887159">
    <property type="component" value="Unassembled WGS sequence"/>
</dbReference>
<accession>A0A8X6VGV4</accession>
<sequence length="105" mass="11731">MINSFRNSMGLAIEISSRASTGLGFCVDVMSCDAAGLGSEQIKNALCPVFFRAAFYVLLLHYENDEGTDSPLPTHLVVQNTERQFRQPLVPHYMIVFEFVLCPED</sequence>
<name>A0A8X6VGV4_TRICX</name>
<reference evidence="1" key="1">
    <citation type="submission" date="2020-08" db="EMBL/GenBank/DDBJ databases">
        <title>Multicomponent nature underlies the extraordinary mechanical properties of spider dragline silk.</title>
        <authorList>
            <person name="Kono N."/>
            <person name="Nakamura H."/>
            <person name="Mori M."/>
            <person name="Yoshida Y."/>
            <person name="Ohtoshi R."/>
            <person name="Malay A.D."/>
            <person name="Moran D.A.P."/>
            <person name="Tomita M."/>
            <person name="Numata K."/>
            <person name="Arakawa K."/>
        </authorList>
    </citation>
    <scope>NUCLEOTIDE SEQUENCE</scope>
</reference>
<evidence type="ECO:0000313" key="2">
    <source>
        <dbReference type="Proteomes" id="UP000887159"/>
    </source>
</evidence>
<dbReference type="EMBL" id="BMAU01021311">
    <property type="protein sequence ID" value="GFY12229.1"/>
    <property type="molecule type" value="Genomic_DNA"/>
</dbReference>
<evidence type="ECO:0000313" key="1">
    <source>
        <dbReference type="EMBL" id="GFY12229.1"/>
    </source>
</evidence>
<keyword evidence="2" id="KW-1185">Reference proteome</keyword>
<protein>
    <submittedName>
        <fullName evidence="1">Uncharacterized protein</fullName>
    </submittedName>
</protein>